<accession>A0ABW3UJ91</accession>
<dbReference type="Proteomes" id="UP001597180">
    <property type="component" value="Unassembled WGS sequence"/>
</dbReference>
<dbReference type="InterPro" id="IPR039498">
    <property type="entry name" value="NTP_transf_5"/>
</dbReference>
<proteinExistence type="predicted"/>
<evidence type="ECO:0000313" key="2">
    <source>
        <dbReference type="Proteomes" id="UP001597180"/>
    </source>
</evidence>
<keyword evidence="2" id="KW-1185">Reference proteome</keyword>
<name>A0ABW3UJ91_9BACL</name>
<dbReference type="Gene3D" id="3.30.460.40">
    <property type="match status" value="1"/>
</dbReference>
<dbReference type="EMBL" id="JBHTLU010000013">
    <property type="protein sequence ID" value="MFD1220641.1"/>
    <property type="molecule type" value="Genomic_DNA"/>
</dbReference>
<sequence length="396" mass="45755">MEAGLSLDLSQFPKELVLLLSLLKTEEGKSGSRRSGSSGELDPIDWDAFLELAVHHRVFPALYRKLKDSQEAVPPSVLQALKNDYKQNTFQMLHLSAEMDAVCKLFSDAQIRTLVLKGPVLAADLYGDISLRTSGDLDILVPIDKLELAEKLLAGHGYVKDEYIQTVLNDWKWRHHHVTFFHRHKGIKVEVHWRLGPGPGKEPGFDALWERRRISAVTRHPVYYLGREDLFLFLVSHGARHGWSRLRWLMDIDRMAAQNLDVPKLRRLLQQYGHLHIGAQALLLTSQLLNTPLSDELRALTQAKRAEALAQDALFYIRQMVNLHSEPLPLEVSEYHRRHLFSLMSSTRKVLFILTFFYPYPEDANTLTLPKSLHFLYFPLRPFLWVWRKTKRLAFS</sequence>
<dbReference type="RefSeq" id="WP_345587233.1">
    <property type="nucleotide sequence ID" value="NZ_BAABJG010000006.1"/>
</dbReference>
<reference evidence="2" key="1">
    <citation type="journal article" date="2019" name="Int. J. Syst. Evol. Microbiol.">
        <title>The Global Catalogue of Microorganisms (GCM) 10K type strain sequencing project: providing services to taxonomists for standard genome sequencing and annotation.</title>
        <authorList>
            <consortium name="The Broad Institute Genomics Platform"/>
            <consortium name="The Broad Institute Genome Sequencing Center for Infectious Disease"/>
            <person name="Wu L."/>
            <person name="Ma J."/>
        </authorList>
    </citation>
    <scope>NUCLEOTIDE SEQUENCE [LARGE SCALE GENOMIC DNA]</scope>
    <source>
        <strain evidence="2">CCUG 53270</strain>
    </source>
</reference>
<organism evidence="1 2">
    <name type="scientific">Paenibacillus vulneris</name>
    <dbReference type="NCBI Taxonomy" id="1133364"/>
    <lineage>
        <taxon>Bacteria</taxon>
        <taxon>Bacillati</taxon>
        <taxon>Bacillota</taxon>
        <taxon>Bacilli</taxon>
        <taxon>Bacillales</taxon>
        <taxon>Paenibacillaceae</taxon>
        <taxon>Paenibacillus</taxon>
    </lineage>
</organism>
<evidence type="ECO:0000313" key="1">
    <source>
        <dbReference type="EMBL" id="MFD1220641.1"/>
    </source>
</evidence>
<gene>
    <name evidence="1" type="ORF">ACFQ4B_10955</name>
</gene>
<dbReference type="Pfam" id="PF14907">
    <property type="entry name" value="NTP_transf_5"/>
    <property type="match status" value="1"/>
</dbReference>
<protein>
    <submittedName>
        <fullName evidence="1">Nucleotidyltransferase family protein</fullName>
    </submittedName>
</protein>
<comment type="caution">
    <text evidence="1">The sequence shown here is derived from an EMBL/GenBank/DDBJ whole genome shotgun (WGS) entry which is preliminary data.</text>
</comment>